<evidence type="ECO:0000313" key="2">
    <source>
        <dbReference type="EMBL" id="KAF8784457.1"/>
    </source>
</evidence>
<name>A0A8T0F054_ARGBR</name>
<organism evidence="2 3">
    <name type="scientific">Argiope bruennichi</name>
    <name type="common">Wasp spider</name>
    <name type="synonym">Aranea bruennichi</name>
    <dbReference type="NCBI Taxonomy" id="94029"/>
    <lineage>
        <taxon>Eukaryota</taxon>
        <taxon>Metazoa</taxon>
        <taxon>Ecdysozoa</taxon>
        <taxon>Arthropoda</taxon>
        <taxon>Chelicerata</taxon>
        <taxon>Arachnida</taxon>
        <taxon>Araneae</taxon>
        <taxon>Araneomorphae</taxon>
        <taxon>Entelegynae</taxon>
        <taxon>Araneoidea</taxon>
        <taxon>Araneidae</taxon>
        <taxon>Argiope</taxon>
    </lineage>
</organism>
<comment type="caution">
    <text evidence="2">The sequence shown here is derived from an EMBL/GenBank/DDBJ whole genome shotgun (WGS) entry which is preliminary data.</text>
</comment>
<feature type="signal peptide" evidence="1">
    <location>
        <begin position="1"/>
        <end position="19"/>
    </location>
</feature>
<evidence type="ECO:0000256" key="1">
    <source>
        <dbReference type="SAM" id="SignalP"/>
    </source>
</evidence>
<reference evidence="2" key="1">
    <citation type="journal article" date="2020" name="bioRxiv">
        <title>Chromosome-level reference genome of the European wasp spider Argiope bruennichi: a resource for studies on range expansion and evolutionary adaptation.</title>
        <authorList>
            <person name="Sheffer M.M."/>
            <person name="Hoppe A."/>
            <person name="Krehenwinkel H."/>
            <person name="Uhl G."/>
            <person name="Kuss A.W."/>
            <person name="Jensen L."/>
            <person name="Jensen C."/>
            <person name="Gillespie R.G."/>
            <person name="Hoff K.J."/>
            <person name="Prost S."/>
        </authorList>
    </citation>
    <scope>NUCLEOTIDE SEQUENCE</scope>
</reference>
<evidence type="ECO:0000313" key="3">
    <source>
        <dbReference type="Proteomes" id="UP000807504"/>
    </source>
</evidence>
<dbReference type="EMBL" id="JABXBU010000030">
    <property type="protein sequence ID" value="KAF8784457.1"/>
    <property type="molecule type" value="Genomic_DNA"/>
</dbReference>
<reference evidence="2" key="2">
    <citation type="submission" date="2020-06" db="EMBL/GenBank/DDBJ databases">
        <authorList>
            <person name="Sheffer M."/>
        </authorList>
    </citation>
    <scope>NUCLEOTIDE SEQUENCE</scope>
</reference>
<accession>A0A8T0F054</accession>
<sequence length="70" mass="7972">MMFWRVIDVVWTGVVAVWSSNVGKKTESDILAWSGEGEELDPMADVPPIESASLRMAIFTLMWESVQRRE</sequence>
<dbReference type="AlphaFoldDB" id="A0A8T0F054"/>
<keyword evidence="3" id="KW-1185">Reference proteome</keyword>
<keyword evidence="1" id="KW-0732">Signal</keyword>
<gene>
    <name evidence="2" type="ORF">HNY73_010132</name>
</gene>
<feature type="chain" id="PRO_5035771835" evidence="1">
    <location>
        <begin position="20"/>
        <end position="70"/>
    </location>
</feature>
<dbReference type="Proteomes" id="UP000807504">
    <property type="component" value="Unassembled WGS sequence"/>
</dbReference>
<proteinExistence type="predicted"/>
<protein>
    <submittedName>
        <fullName evidence="2">Uncharacterized protein</fullName>
    </submittedName>
</protein>